<dbReference type="SUPFAM" id="SSF52540">
    <property type="entry name" value="P-loop containing nucleoside triphosphate hydrolases"/>
    <property type="match status" value="1"/>
</dbReference>
<dbReference type="CDD" id="cd02042">
    <property type="entry name" value="ParAB_family"/>
    <property type="match status" value="1"/>
</dbReference>
<proteinExistence type="predicted"/>
<dbReference type="EMBL" id="SHKW01000001">
    <property type="protein sequence ID" value="RZU41714.1"/>
    <property type="molecule type" value="Genomic_DNA"/>
</dbReference>
<dbReference type="InterPro" id="IPR025669">
    <property type="entry name" value="AAA_dom"/>
</dbReference>
<feature type="domain" description="AAA" evidence="2">
    <location>
        <begin position="43"/>
        <end position="221"/>
    </location>
</feature>
<keyword evidence="4" id="KW-1185">Reference proteome</keyword>
<evidence type="ECO:0000313" key="3">
    <source>
        <dbReference type="EMBL" id="RZU41714.1"/>
    </source>
</evidence>
<feature type="region of interest" description="Disordered" evidence="1">
    <location>
        <begin position="1"/>
        <end position="41"/>
    </location>
</feature>
<sequence length="333" mass="36038">MSSPTSSPKTPTEDLSAKQDQKAIPSKDAAETSPTKNGSAPSRVIAIVNQKGGVGKTTTAINLAASFALEGIPTLLIDCDPQANSSGGLGVARQRDDEEHRNSTYDLLLGNATLADSMIQTEVENLKLVPSSKNLIGATIELISADRREYRLREAIEPVRSQFSFILLDCPPALDLLTLNALVAADGLLVPMQAEYFALEGISELMSTLDRVTGSFNPGLSLEGVLLTMYDDRTNLAVQVTENLKSFFNDKLLKTSIPRNVRLAEAPSHGKPVALYDSRSRGAETYRELALELLSRNSMESPEAKRRKAAAAAAASSLKSFNKPEKKSRFWRS</sequence>
<accession>A0A4Q7YWF2</accession>
<feature type="compositionally biased region" description="Basic and acidic residues" evidence="1">
    <location>
        <begin position="11"/>
        <end position="21"/>
    </location>
</feature>
<feature type="compositionally biased region" description="Low complexity" evidence="1">
    <location>
        <begin position="1"/>
        <end position="10"/>
    </location>
</feature>
<dbReference type="Pfam" id="PF13614">
    <property type="entry name" value="AAA_31"/>
    <property type="match status" value="1"/>
</dbReference>
<dbReference type="OrthoDB" id="9815116at2"/>
<reference evidence="3 4" key="1">
    <citation type="submission" date="2019-02" db="EMBL/GenBank/DDBJ databases">
        <title>Genomic Encyclopedia of Archaeal and Bacterial Type Strains, Phase II (KMG-II): from individual species to whole genera.</title>
        <authorList>
            <person name="Goeker M."/>
        </authorList>
    </citation>
    <scope>NUCLEOTIDE SEQUENCE [LARGE SCALE GENOMIC DNA]</scope>
    <source>
        <strain evidence="3 4">DSM 18101</strain>
    </source>
</reference>
<protein>
    <submittedName>
        <fullName evidence="3">Chromosome partitioning protein</fullName>
    </submittedName>
</protein>
<dbReference type="FunFam" id="3.40.50.300:FF:000285">
    <property type="entry name" value="Sporulation initiation inhibitor Soj"/>
    <property type="match status" value="1"/>
</dbReference>
<dbReference type="InterPro" id="IPR027417">
    <property type="entry name" value="P-loop_NTPase"/>
</dbReference>
<evidence type="ECO:0000313" key="4">
    <source>
        <dbReference type="Proteomes" id="UP000292958"/>
    </source>
</evidence>
<dbReference type="PANTHER" id="PTHR13696:SF52">
    <property type="entry name" value="PARA FAMILY PROTEIN CT_582"/>
    <property type="match status" value="1"/>
</dbReference>
<dbReference type="Gene3D" id="3.40.50.300">
    <property type="entry name" value="P-loop containing nucleotide triphosphate hydrolases"/>
    <property type="match status" value="1"/>
</dbReference>
<dbReference type="RefSeq" id="WP_130419583.1">
    <property type="nucleotide sequence ID" value="NZ_SHKW01000001.1"/>
</dbReference>
<dbReference type="PANTHER" id="PTHR13696">
    <property type="entry name" value="P-LOOP CONTAINING NUCLEOSIDE TRIPHOSPHATE HYDROLASE"/>
    <property type="match status" value="1"/>
</dbReference>
<dbReference type="AlphaFoldDB" id="A0A4Q7YWF2"/>
<dbReference type="Proteomes" id="UP000292958">
    <property type="component" value="Unassembled WGS sequence"/>
</dbReference>
<dbReference type="InterPro" id="IPR050678">
    <property type="entry name" value="DNA_Partitioning_ATPase"/>
</dbReference>
<gene>
    <name evidence="3" type="ORF">BDD14_3242</name>
</gene>
<evidence type="ECO:0000259" key="2">
    <source>
        <dbReference type="Pfam" id="PF13614"/>
    </source>
</evidence>
<comment type="caution">
    <text evidence="3">The sequence shown here is derived from an EMBL/GenBank/DDBJ whole genome shotgun (WGS) entry which is preliminary data.</text>
</comment>
<organism evidence="3 4">
    <name type="scientific">Edaphobacter modestus</name>
    <dbReference type="NCBI Taxonomy" id="388466"/>
    <lineage>
        <taxon>Bacteria</taxon>
        <taxon>Pseudomonadati</taxon>
        <taxon>Acidobacteriota</taxon>
        <taxon>Terriglobia</taxon>
        <taxon>Terriglobales</taxon>
        <taxon>Acidobacteriaceae</taxon>
        <taxon>Edaphobacter</taxon>
    </lineage>
</organism>
<evidence type="ECO:0000256" key="1">
    <source>
        <dbReference type="SAM" id="MobiDB-lite"/>
    </source>
</evidence>
<name>A0A4Q7YWF2_9BACT</name>